<dbReference type="InterPro" id="IPR004805">
    <property type="entry name" value="DnaE2/DnaE/PolC"/>
</dbReference>
<evidence type="ECO:0000256" key="9">
    <source>
        <dbReference type="ARBA" id="ARBA00049244"/>
    </source>
</evidence>
<dbReference type="InterPro" id="IPR004365">
    <property type="entry name" value="NA-bd_OB_tRNA"/>
</dbReference>
<dbReference type="RefSeq" id="WP_179747950.1">
    <property type="nucleotide sequence ID" value="NZ_JACCBU010000001.1"/>
</dbReference>
<evidence type="ECO:0000259" key="10">
    <source>
        <dbReference type="SMART" id="SM00481"/>
    </source>
</evidence>
<dbReference type="PANTHER" id="PTHR32294:SF0">
    <property type="entry name" value="DNA POLYMERASE III SUBUNIT ALPHA"/>
    <property type="match status" value="1"/>
</dbReference>
<dbReference type="CDD" id="cd04485">
    <property type="entry name" value="DnaE_OBF"/>
    <property type="match status" value="1"/>
</dbReference>
<dbReference type="GO" id="GO:0008408">
    <property type="term" value="F:3'-5' exonuclease activity"/>
    <property type="evidence" value="ECO:0007669"/>
    <property type="project" value="InterPro"/>
</dbReference>
<proteinExistence type="inferred from homology"/>
<comment type="caution">
    <text evidence="11">The sequence shown here is derived from an EMBL/GenBank/DDBJ whole genome shotgun (WGS) entry which is preliminary data.</text>
</comment>
<evidence type="ECO:0000313" key="12">
    <source>
        <dbReference type="Proteomes" id="UP000569914"/>
    </source>
</evidence>
<dbReference type="InterPro" id="IPR012340">
    <property type="entry name" value="NA-bd_OB-fold"/>
</dbReference>
<comment type="subcellular location">
    <subcellularLocation>
        <location evidence="1">Cytoplasm</location>
    </subcellularLocation>
</comment>
<evidence type="ECO:0000256" key="7">
    <source>
        <dbReference type="ARBA" id="ARBA00022705"/>
    </source>
</evidence>
<dbReference type="NCBIfam" id="TIGR00594">
    <property type="entry name" value="polc"/>
    <property type="match status" value="1"/>
</dbReference>
<name>A0A7Y9I2S8_9ACTN</name>
<comment type="catalytic activity">
    <reaction evidence="9">
        <text>DNA(n) + a 2'-deoxyribonucleoside 5'-triphosphate = DNA(n+1) + diphosphate</text>
        <dbReference type="Rhea" id="RHEA:22508"/>
        <dbReference type="Rhea" id="RHEA-COMP:17339"/>
        <dbReference type="Rhea" id="RHEA-COMP:17340"/>
        <dbReference type="ChEBI" id="CHEBI:33019"/>
        <dbReference type="ChEBI" id="CHEBI:61560"/>
        <dbReference type="ChEBI" id="CHEBI:173112"/>
        <dbReference type="EC" id="2.7.7.7"/>
    </reaction>
</comment>
<evidence type="ECO:0000256" key="8">
    <source>
        <dbReference type="ARBA" id="ARBA00022932"/>
    </source>
</evidence>
<keyword evidence="7" id="KW-0235">DNA replication</keyword>
<keyword evidence="5 11" id="KW-0808">Transferase</keyword>
<reference evidence="11 12" key="1">
    <citation type="submission" date="2020-07" db="EMBL/GenBank/DDBJ databases">
        <title>Sequencing the genomes of 1000 actinobacteria strains.</title>
        <authorList>
            <person name="Klenk H.-P."/>
        </authorList>
    </citation>
    <scope>NUCLEOTIDE SEQUENCE [LARGE SCALE GENOMIC DNA]</scope>
    <source>
        <strain evidence="11 12">DSM 22083</strain>
    </source>
</reference>
<dbReference type="Gene3D" id="1.10.10.1600">
    <property type="entry name" value="Bacterial DNA polymerase III alpha subunit, thumb domain"/>
    <property type="match status" value="1"/>
</dbReference>
<dbReference type="Pfam" id="PF07733">
    <property type="entry name" value="DNA_pol3_alpha"/>
    <property type="match status" value="1"/>
</dbReference>
<keyword evidence="6 11" id="KW-0548">Nucleotidyltransferase</keyword>
<evidence type="ECO:0000256" key="1">
    <source>
        <dbReference type="ARBA" id="ARBA00004496"/>
    </source>
</evidence>
<dbReference type="InterPro" id="IPR029460">
    <property type="entry name" value="DNAPol_HHH"/>
</dbReference>
<feature type="domain" description="Polymerase/histidinol phosphatase N-terminal" evidence="10">
    <location>
        <begin position="14"/>
        <end position="81"/>
    </location>
</feature>
<dbReference type="NCBIfam" id="NF004226">
    <property type="entry name" value="PRK05673.1"/>
    <property type="match status" value="1"/>
</dbReference>
<dbReference type="SMART" id="SM00481">
    <property type="entry name" value="POLIIIAc"/>
    <property type="match status" value="1"/>
</dbReference>
<sequence length="1178" mass="130210">MAGTTAAAGQDSFVHLHVHTEFSMLDGAARIGDLFAGAERMGMPALAVTDHGMLHGAYEFYKQSKNYPVKPIIGIEAYVTPKTHRSERKRVRWGDGGGDDVSGGGAFTHMTILSETTEGMHNLFRLGSRASLEGYFYKPRMDRELLSEYSKGLIATTGCPSGEVQTYLRLGKYDEAIASAAEFRDIFGAGNYFVEIMDHGLTLEKRVREDLLKISRELKLPLVATNDLHYSTPDDAAAHEVLLCVQTGATMADANRFKLDGNGYYLKSPAEMREVFKELPEACDNTLAIAERCEIAFTEGEGRFMPRYPCPPGEDEISWYLKEVEKGLKFRYPNGITDEIRKRADYENEVIIQKGYPGYYLVVADFMQWAKDRGIRTGVRGSGAGSLTAYAMRITDLDPLEYKLTFERFLNPERDSPPDFDVDFDERRRGEVIRYVTEKYGDDRVAQIATYGTIKAKQAVKDASRVLGYPFAMGDRITKAMPPPVMGKDVPLKKLFDESHPRYAEGGEFRQLYQQDNDIQRVVDTAQGLEGLIRQSGVHAAGVIMSSDPLLDIIPIMKREADGAIITQFDYPSCEALGLVKMDFLGLRNLTVLGDAVENVKLNRGIQLDLDELGQDPTDEKAYQLLSRGDTLGVFQLDSGGTRSLLRLMQPRRIQDIMATIALYRPGPMGINSHVNYALRRSGQQEIVYPHPEVVDALKPVIEDNFGLIVYQEDVIEVARHLAGYTLGRADMLRRAMGKKKKEVLDAEYAPFAAGMKERGFSDDAVKAVWDALMPFADYGFGKAHAAAYGQVSYWTAYLKANYPAEYMAAVLTSVKDDKDKMAIYLSECRRMGIKVLPPDVNESEHNFTPVGSDIRFGLTAIRNVGANVVDDIVASREQKGKAATFYDYLDHIGQIACNKRVTESLIKAGAFDSMGHSRRALMSIYENAVDSVIDIKRNSAHGQDDLFGDLGGDDPVLGGTVPDLEDWDKTTKLAFEREMLGLYVSDHPLQGLEHILSAERDLSIAGLLADDGPREGMITICGMITNITRKTTKRGDIWAVITVEDLEASIEVLLFPKAYDLVSTVLATDTVVKVKGRVKVDDDSIALTGQELTLPDVTDAPSGPVVISLPAVRCTPPVVEQLRAVLTSHPGGTEVRLKLVSSGKTTLMRLDQQLRVNPSQPLMADLKALLGPSCLAS</sequence>
<evidence type="ECO:0000256" key="5">
    <source>
        <dbReference type="ARBA" id="ARBA00022679"/>
    </source>
</evidence>
<dbReference type="InterPro" id="IPR041931">
    <property type="entry name" value="DNA_pol3_alpha_thumb_dom"/>
</dbReference>
<dbReference type="GO" id="GO:0003887">
    <property type="term" value="F:DNA-directed DNA polymerase activity"/>
    <property type="evidence" value="ECO:0007669"/>
    <property type="project" value="UniProtKB-KW"/>
</dbReference>
<dbReference type="InterPro" id="IPR011708">
    <property type="entry name" value="DNA_pol3_alpha_NTPase_dom"/>
</dbReference>
<dbReference type="Proteomes" id="UP000569914">
    <property type="component" value="Unassembled WGS sequence"/>
</dbReference>
<accession>A0A7Y9I2S8</accession>
<organism evidence="11 12">
    <name type="scientific">Microlunatus parietis</name>
    <dbReference type="NCBI Taxonomy" id="682979"/>
    <lineage>
        <taxon>Bacteria</taxon>
        <taxon>Bacillati</taxon>
        <taxon>Actinomycetota</taxon>
        <taxon>Actinomycetes</taxon>
        <taxon>Propionibacteriales</taxon>
        <taxon>Propionibacteriaceae</taxon>
        <taxon>Microlunatus</taxon>
    </lineage>
</organism>
<dbReference type="Gene3D" id="3.20.20.140">
    <property type="entry name" value="Metal-dependent hydrolases"/>
    <property type="match status" value="1"/>
</dbReference>
<dbReference type="CDD" id="cd12113">
    <property type="entry name" value="PHP_PolIIIA_DnaE3"/>
    <property type="match status" value="1"/>
</dbReference>
<evidence type="ECO:0000256" key="6">
    <source>
        <dbReference type="ARBA" id="ARBA00022695"/>
    </source>
</evidence>
<evidence type="ECO:0000256" key="4">
    <source>
        <dbReference type="ARBA" id="ARBA00019114"/>
    </source>
</evidence>
<evidence type="ECO:0000256" key="3">
    <source>
        <dbReference type="ARBA" id="ARBA00012417"/>
    </source>
</evidence>
<comment type="similarity">
    <text evidence="2">Belongs to the DNA polymerase type-C family. DnaE subfamily.</text>
</comment>
<dbReference type="InterPro" id="IPR004013">
    <property type="entry name" value="PHP_dom"/>
</dbReference>
<keyword evidence="12" id="KW-1185">Reference proteome</keyword>
<dbReference type="InterPro" id="IPR016195">
    <property type="entry name" value="Pol/histidinol_Pase-like"/>
</dbReference>
<dbReference type="GO" id="GO:0006260">
    <property type="term" value="P:DNA replication"/>
    <property type="evidence" value="ECO:0007669"/>
    <property type="project" value="UniProtKB-KW"/>
</dbReference>
<dbReference type="EMBL" id="JACCBU010000001">
    <property type="protein sequence ID" value="NYE69189.1"/>
    <property type="molecule type" value="Genomic_DNA"/>
</dbReference>
<dbReference type="Pfam" id="PF01336">
    <property type="entry name" value="tRNA_anti-codon"/>
    <property type="match status" value="1"/>
</dbReference>
<protein>
    <recommendedName>
        <fullName evidence="4">DNA polymerase III subunit alpha</fullName>
        <ecNumber evidence="3">2.7.7.7</ecNumber>
    </recommendedName>
</protein>
<dbReference type="Pfam" id="PF02811">
    <property type="entry name" value="PHP"/>
    <property type="match status" value="1"/>
</dbReference>
<evidence type="ECO:0000313" key="11">
    <source>
        <dbReference type="EMBL" id="NYE69189.1"/>
    </source>
</evidence>
<dbReference type="Pfam" id="PF14579">
    <property type="entry name" value="HHH_6"/>
    <property type="match status" value="1"/>
</dbReference>
<dbReference type="SUPFAM" id="SSF89550">
    <property type="entry name" value="PHP domain-like"/>
    <property type="match status" value="1"/>
</dbReference>
<evidence type="ECO:0000256" key="2">
    <source>
        <dbReference type="ARBA" id="ARBA00009496"/>
    </source>
</evidence>
<dbReference type="InterPro" id="IPR040982">
    <property type="entry name" value="DNA_pol3_finger"/>
</dbReference>
<gene>
    <name evidence="11" type="ORF">BKA15_000518</name>
</gene>
<dbReference type="Gene3D" id="1.10.150.870">
    <property type="match status" value="1"/>
</dbReference>
<dbReference type="PANTHER" id="PTHR32294">
    <property type="entry name" value="DNA POLYMERASE III SUBUNIT ALPHA"/>
    <property type="match status" value="1"/>
</dbReference>
<dbReference type="GO" id="GO:0003676">
    <property type="term" value="F:nucleic acid binding"/>
    <property type="evidence" value="ECO:0007669"/>
    <property type="project" value="InterPro"/>
</dbReference>
<dbReference type="GO" id="GO:0005737">
    <property type="term" value="C:cytoplasm"/>
    <property type="evidence" value="ECO:0007669"/>
    <property type="project" value="UniProtKB-SubCell"/>
</dbReference>
<dbReference type="Gene3D" id="2.40.50.140">
    <property type="entry name" value="Nucleic acid-binding proteins"/>
    <property type="match status" value="1"/>
</dbReference>
<dbReference type="InterPro" id="IPR003141">
    <property type="entry name" value="Pol/His_phosphatase_N"/>
</dbReference>
<dbReference type="EC" id="2.7.7.7" evidence="3"/>
<dbReference type="Pfam" id="PF17657">
    <property type="entry name" value="DNA_pol3_finger"/>
    <property type="match status" value="1"/>
</dbReference>
<keyword evidence="8" id="KW-0239">DNA-directed DNA polymerase</keyword>
<dbReference type="AlphaFoldDB" id="A0A7Y9I2S8"/>